<sequence>MHRKPHPLAGQTVVIASGTYAGHHFTIEDWWDRVSGESWIDCEETPLCAEYAMRAGADFDPFDDDVVYGHFGILEKIMHVRHLPTPAAIRRDRFAGAGWLARHLVDNSLQGEFA</sequence>
<evidence type="ECO:0000313" key="1">
    <source>
        <dbReference type="EMBL" id="PZQ56244.1"/>
    </source>
</evidence>
<accession>A0A2W5NTE4</accession>
<evidence type="ECO:0000313" key="2">
    <source>
        <dbReference type="Proteomes" id="UP000249082"/>
    </source>
</evidence>
<gene>
    <name evidence="1" type="ORF">DI555_06420</name>
</gene>
<comment type="caution">
    <text evidence="1">The sequence shown here is derived from an EMBL/GenBank/DDBJ whole genome shotgun (WGS) entry which is preliminary data.</text>
</comment>
<proteinExistence type="predicted"/>
<dbReference type="EMBL" id="QFPX01000004">
    <property type="protein sequence ID" value="PZQ56244.1"/>
    <property type="molecule type" value="Genomic_DNA"/>
</dbReference>
<reference evidence="1 2" key="1">
    <citation type="submission" date="2017-08" db="EMBL/GenBank/DDBJ databases">
        <title>Infants hospitalized years apart are colonized by the same room-sourced microbial strains.</title>
        <authorList>
            <person name="Brooks B."/>
            <person name="Olm M.R."/>
            <person name="Firek B.A."/>
            <person name="Baker R."/>
            <person name="Thomas B.C."/>
            <person name="Morowitz M.J."/>
            <person name="Banfield J.F."/>
        </authorList>
    </citation>
    <scope>NUCLEOTIDE SEQUENCE [LARGE SCALE GENOMIC DNA]</scope>
    <source>
        <strain evidence="1">S2_005_002_R2_33</strain>
    </source>
</reference>
<protein>
    <submittedName>
        <fullName evidence="1">Uncharacterized protein</fullName>
    </submittedName>
</protein>
<dbReference type="AlphaFoldDB" id="A0A2W5NTE4"/>
<organism evidence="1 2">
    <name type="scientific">Novosphingobium pentaromativorans</name>
    <dbReference type="NCBI Taxonomy" id="205844"/>
    <lineage>
        <taxon>Bacteria</taxon>
        <taxon>Pseudomonadati</taxon>
        <taxon>Pseudomonadota</taxon>
        <taxon>Alphaproteobacteria</taxon>
        <taxon>Sphingomonadales</taxon>
        <taxon>Sphingomonadaceae</taxon>
        <taxon>Novosphingobium</taxon>
    </lineage>
</organism>
<name>A0A2W5NTE4_9SPHN</name>
<dbReference type="Proteomes" id="UP000249082">
    <property type="component" value="Unassembled WGS sequence"/>
</dbReference>